<proteinExistence type="predicted"/>
<sequence>MEKKLALELIDFIYDSPTAFHAVKSVKSLIEKEGFRELKSDERWNLEQEGKYYVTTNDSAIVAFVVGKELPQQAGFKLIGAHTDAPTFRIKPKPEMVAEGKYLKLNTEVYPSPILTTWFDRPLSIAGRVTLRSDDILNPRTELLNVKRPIMIIPNLAIHMNRDVNNGVKINRQEDTLPLVGLINDNLEKENFLINLIAKELKVNKEDVLDFDLYLYEFEKGSVIGVNEEFISSSRIDDLEMVHAGIKALISSKVNKATNVMVCFDNEEVGSSTKQGANSEFLAQLLERIVLVLGGDREDYFRALKKSFIISADVAHAVHPNAGSKHDPVLRPMINAGPVIKIAASQSYTSDADSSAVYEEICRKAGVPCQKFANRSDSAGGSTIGPISARHLHIRSVDVGTALLAMHSVRELCGVSDHYYTTKSFEEYFNL</sequence>
<name>A0ACB5RFJ3_9CLOT</name>
<keyword evidence="1" id="KW-0031">Aminopeptidase</keyword>
<accession>A0ACB5RFJ3</accession>
<reference evidence="1" key="1">
    <citation type="journal article" date="2025" name="Int. J. Syst. Evol. Microbiol.">
        <title>Inconstantimicrobium mannanitabidum sp. nov., a novel member of the family Clostridiaceae isolated from anoxic soil under the treatment of reductive soil disinfestation.</title>
        <authorList>
            <person name="Ueki A."/>
            <person name="Tonouchi A."/>
            <person name="Honma S."/>
            <person name="Kaku N."/>
            <person name="Ueki K."/>
        </authorList>
    </citation>
    <scope>NUCLEOTIDE SEQUENCE</scope>
    <source>
        <strain evidence="1">TW13</strain>
    </source>
</reference>
<keyword evidence="1" id="KW-0378">Hydrolase</keyword>
<comment type="caution">
    <text evidence="1">The sequence shown here is derived from an EMBL/GenBank/DDBJ whole genome shotgun (WGS) entry which is preliminary data.</text>
</comment>
<keyword evidence="1" id="KW-0645">Protease</keyword>
<dbReference type="EMBL" id="BROD01000001">
    <property type="protein sequence ID" value="GKX67850.1"/>
    <property type="molecule type" value="Genomic_DNA"/>
</dbReference>
<evidence type="ECO:0000313" key="2">
    <source>
        <dbReference type="Proteomes" id="UP001058074"/>
    </source>
</evidence>
<organism evidence="1 2">
    <name type="scientific">Inconstantimicrobium mannanitabidum</name>
    <dbReference type="NCBI Taxonomy" id="1604901"/>
    <lineage>
        <taxon>Bacteria</taxon>
        <taxon>Bacillati</taxon>
        <taxon>Bacillota</taxon>
        <taxon>Clostridia</taxon>
        <taxon>Eubacteriales</taxon>
        <taxon>Clostridiaceae</taxon>
        <taxon>Inconstantimicrobium</taxon>
    </lineage>
</organism>
<protein>
    <submittedName>
        <fullName evidence="1">M18 family aminopeptidase 2</fullName>
    </submittedName>
</protein>
<keyword evidence="2" id="KW-1185">Reference proteome</keyword>
<dbReference type="Proteomes" id="UP001058074">
    <property type="component" value="Unassembled WGS sequence"/>
</dbReference>
<evidence type="ECO:0000313" key="1">
    <source>
        <dbReference type="EMBL" id="GKX67850.1"/>
    </source>
</evidence>
<gene>
    <name evidence="1" type="primary">apeB</name>
    <name evidence="1" type="ORF">rsdtw13_31080</name>
</gene>